<sequence length="852" mass="98842">MKLIDARGVDPQDLVAHPGVYEAPRCGDMISVYFTCGQEMNVPQKGYIVYPKKDKHIPFEMRYFLPLIDAFCFPLLNGYGEDSHKTGIPYQEEKKPYFQRMVETKSDLASKEIEIDWNEEEHNREEIPPGAQVQMEEIWRQFYEDSSNDKEERTCLHLEDDEDSDESNEFVLEDDVIEDSFNTTEHVAIVERNGELYPQRVVVETSEVQDRFLVDDFEDSDDEVDFEAVALPEHVPADLPSTSRNAEQCLSVYDSSYLPQNTTDIDSDSDEHLISANLVHDYDLPSDEEELAAQTFEVENLSTEGHHHQNVSFRQHLFKCQRRKGWKNRFTASRKLGQFWLIDTFMRIIRQRGDGIRKNFTQTTTTTKKNFLLYMNQLASRRNRRIDALTYIPQHVPGSPRYLRQKFKNAVALSNKLGHPDLFITFTASAKWKEFKENIPKGETFADHPFLVAEVFMKKLKQLLKDICGTRPTENAATRKKRKTEHKNRTLKKGIFGEVSWYVYSIEFQQRGLPHAHIVISLADPHKPRTPEDIDKICQAELPIVPEDVTDPNYSKQKKLRELVELLMIHTPCEQNSNAYCRKNMKPHWKMCRKHFPKSFENFSRLIDDDYAVLRRPNNGECSRYFSSYCLQYPYFSLNSYATNQHVVAYNKLLLHKYQSHINVEIISNLRVLKYLYKYLFKGFNRALLETIERTAVDNGTPRGDVGAMTATNNILYPKGLNLPKGVLLERDKQAKILLTDSTGGTTDDNGQNLLVYDEVQMVEDLRAVTSCEAAWETSAYPMNGSSHIVATCYIHEPNGETLIIPKDQEEEVLHRLREDHNEIPSMLKAWFHINSHPPNKRIRTFTSTYGL</sequence>
<proteinExistence type="predicted"/>
<dbReference type="EMBL" id="AZBU02000003">
    <property type="protein sequence ID" value="TKR88261.1"/>
    <property type="molecule type" value="Genomic_DNA"/>
</dbReference>
<dbReference type="Pfam" id="PF14214">
    <property type="entry name" value="Helitron_like_N"/>
    <property type="match status" value="1"/>
</dbReference>
<name>A0A4U5NY60_STECR</name>
<dbReference type="PANTHER" id="PTHR10492">
    <property type="match status" value="1"/>
</dbReference>
<dbReference type="OrthoDB" id="8043223at2759"/>
<evidence type="ECO:0000313" key="3">
    <source>
        <dbReference type="Proteomes" id="UP000298663"/>
    </source>
</evidence>
<keyword evidence="3" id="KW-1185">Reference proteome</keyword>
<reference evidence="2 3" key="1">
    <citation type="journal article" date="2015" name="Genome Biol.">
        <title>Comparative genomics of Steinernema reveals deeply conserved gene regulatory networks.</title>
        <authorList>
            <person name="Dillman A.R."/>
            <person name="Macchietto M."/>
            <person name="Porter C.F."/>
            <person name="Rogers A."/>
            <person name="Williams B."/>
            <person name="Antoshechkin I."/>
            <person name="Lee M.M."/>
            <person name="Goodwin Z."/>
            <person name="Lu X."/>
            <person name="Lewis E.E."/>
            <person name="Goodrich-Blair H."/>
            <person name="Stock S.P."/>
            <person name="Adams B.J."/>
            <person name="Sternberg P.W."/>
            <person name="Mortazavi A."/>
        </authorList>
    </citation>
    <scope>NUCLEOTIDE SEQUENCE [LARGE SCALE GENOMIC DNA]</scope>
    <source>
        <strain evidence="2 3">ALL</strain>
    </source>
</reference>
<gene>
    <name evidence="2" type="ORF">L596_012531</name>
</gene>
<protein>
    <recommendedName>
        <fullName evidence="1">Helitron helicase-like domain-containing protein</fullName>
    </recommendedName>
</protein>
<comment type="caution">
    <text evidence="2">The sequence shown here is derived from an EMBL/GenBank/DDBJ whole genome shotgun (WGS) entry which is preliminary data.</text>
</comment>
<feature type="domain" description="Helitron helicase-like" evidence="1">
    <location>
        <begin position="320"/>
        <end position="520"/>
    </location>
</feature>
<dbReference type="AlphaFoldDB" id="A0A4U5NY60"/>
<evidence type="ECO:0000313" key="2">
    <source>
        <dbReference type="EMBL" id="TKR88261.1"/>
    </source>
</evidence>
<reference evidence="2 3" key="2">
    <citation type="journal article" date="2019" name="G3 (Bethesda)">
        <title>Hybrid Assembly of the Genome of the Entomopathogenic Nematode Steinernema carpocapsae Identifies the X-Chromosome.</title>
        <authorList>
            <person name="Serra L."/>
            <person name="Macchietto M."/>
            <person name="Macias-Munoz A."/>
            <person name="McGill C.J."/>
            <person name="Rodriguez I.M."/>
            <person name="Rodriguez B."/>
            <person name="Murad R."/>
            <person name="Mortazavi A."/>
        </authorList>
    </citation>
    <scope>NUCLEOTIDE SEQUENCE [LARGE SCALE GENOMIC DNA]</scope>
    <source>
        <strain evidence="2 3">ALL</strain>
    </source>
</reference>
<dbReference type="InterPro" id="IPR025476">
    <property type="entry name" value="Helitron_helicase-like"/>
</dbReference>
<evidence type="ECO:0000259" key="1">
    <source>
        <dbReference type="Pfam" id="PF14214"/>
    </source>
</evidence>
<dbReference type="PANTHER" id="PTHR10492:SF57">
    <property type="entry name" value="ATP-DEPENDENT DNA HELICASE"/>
    <property type="match status" value="1"/>
</dbReference>
<organism evidence="2 3">
    <name type="scientific">Steinernema carpocapsae</name>
    <name type="common">Entomopathogenic nematode</name>
    <dbReference type="NCBI Taxonomy" id="34508"/>
    <lineage>
        <taxon>Eukaryota</taxon>
        <taxon>Metazoa</taxon>
        <taxon>Ecdysozoa</taxon>
        <taxon>Nematoda</taxon>
        <taxon>Chromadorea</taxon>
        <taxon>Rhabditida</taxon>
        <taxon>Tylenchina</taxon>
        <taxon>Panagrolaimomorpha</taxon>
        <taxon>Strongyloidoidea</taxon>
        <taxon>Steinernematidae</taxon>
        <taxon>Steinernema</taxon>
    </lineage>
</organism>
<dbReference type="Proteomes" id="UP000298663">
    <property type="component" value="Unassembled WGS sequence"/>
</dbReference>
<accession>A0A4U5NY60</accession>